<dbReference type="RefSeq" id="WP_007063641.1">
    <property type="nucleotide sequence ID" value="NZ_ACVI01000130.1"/>
</dbReference>
<name>C6Q139_9CLOT</name>
<dbReference type="PATRIC" id="fig|536227.13.peg.3396"/>
<accession>C6Q139</accession>
<keyword evidence="2" id="KW-1185">Reference proteome</keyword>
<comment type="caution">
    <text evidence="1">The sequence shown here is derived from an EMBL/GenBank/DDBJ whole genome shotgun (WGS) entry which is preliminary data.</text>
</comment>
<reference evidence="1 2" key="1">
    <citation type="submission" date="2009-06" db="EMBL/GenBank/DDBJ databases">
        <title>The draft genome of Clostridium carboxidivorans P7.</title>
        <authorList>
            <consortium name="US DOE Joint Genome Institute (JGI-PGF)"/>
            <person name="Lucas S."/>
            <person name="Copeland A."/>
            <person name="Lapidus A."/>
            <person name="Glavina del Rio T."/>
            <person name="Tice H."/>
            <person name="Bruce D."/>
            <person name="Goodwin L."/>
            <person name="Pitluck S."/>
            <person name="Larimer F."/>
            <person name="Land M.L."/>
            <person name="Hauser L."/>
            <person name="Hemme C.L."/>
        </authorList>
    </citation>
    <scope>NUCLEOTIDE SEQUENCE [LARGE SCALE GENOMIC DNA]</scope>
    <source>
        <strain evidence="1 2">P7</strain>
    </source>
</reference>
<evidence type="ECO:0000313" key="2">
    <source>
        <dbReference type="Proteomes" id="UP000004198"/>
    </source>
</evidence>
<dbReference type="EMBL" id="ACVI01000130">
    <property type="protein sequence ID" value="EET84775.1"/>
    <property type="molecule type" value="Genomic_DNA"/>
</dbReference>
<protein>
    <recommendedName>
        <fullName evidence="3">DUF4355 domain-containing protein</fullName>
    </recommendedName>
</protein>
<dbReference type="eggNOG" id="ENOG503397I">
    <property type="taxonomic scope" value="Bacteria"/>
</dbReference>
<evidence type="ECO:0000313" key="1">
    <source>
        <dbReference type="EMBL" id="EET84775.1"/>
    </source>
</evidence>
<evidence type="ECO:0008006" key="3">
    <source>
        <dbReference type="Google" id="ProtNLM"/>
    </source>
</evidence>
<gene>
    <name evidence="1" type="ORF">CcarbDRAFT_4756</name>
</gene>
<dbReference type="OrthoDB" id="1912910at2"/>
<dbReference type="STRING" id="536227.Ccar_16190"/>
<dbReference type="KEGG" id="cck:Ccar_16190"/>
<proteinExistence type="predicted"/>
<dbReference type="AlphaFoldDB" id="C6Q139"/>
<sequence length="197" mass="22980">MDLTTLNLNEEQMTALEGHILEEVTKAKDSFKEYIPKDEVEKLTQGAGDKVRTEYSKKMKALEDELVKYKPVEKTEKEIEVENRLKALEKREKMAEAKEKLLTVSDKLKEQGLPQQLSKYLVGAEEMETEINSLKEMFNNLVLNNSFIPNGHKSKNESNTFEEFKKMTYDGKLNLMQTNRELYDKYSLMARKEKGWV</sequence>
<dbReference type="Proteomes" id="UP000004198">
    <property type="component" value="Unassembled WGS sequence"/>
</dbReference>
<organism evidence="1 2">
    <name type="scientific">Clostridium carboxidivorans P7</name>
    <dbReference type="NCBI Taxonomy" id="536227"/>
    <lineage>
        <taxon>Bacteria</taxon>
        <taxon>Bacillati</taxon>
        <taxon>Bacillota</taxon>
        <taxon>Clostridia</taxon>
        <taxon>Eubacteriales</taxon>
        <taxon>Clostridiaceae</taxon>
        <taxon>Clostridium</taxon>
    </lineage>
</organism>